<dbReference type="Proteomes" id="UP001164693">
    <property type="component" value="Chromosome"/>
</dbReference>
<name>A0ABY7K3N0_9ACTN</name>
<evidence type="ECO:0000313" key="1">
    <source>
        <dbReference type="EMBL" id="WAX58513.1"/>
    </source>
</evidence>
<dbReference type="RefSeq" id="WP_269445051.1">
    <property type="nucleotide sequence ID" value="NZ_CP097463.1"/>
</dbReference>
<dbReference type="EMBL" id="CP097463">
    <property type="protein sequence ID" value="WAX58513.1"/>
    <property type="molecule type" value="Genomic_DNA"/>
</dbReference>
<gene>
    <name evidence="1" type="ORF">M6B22_07045</name>
</gene>
<protein>
    <submittedName>
        <fullName evidence="1">Uncharacterized protein</fullName>
    </submittedName>
</protein>
<organism evidence="1 2">
    <name type="scientific">Jatrophihabitans cynanchi</name>
    <dbReference type="NCBI Taxonomy" id="2944128"/>
    <lineage>
        <taxon>Bacteria</taxon>
        <taxon>Bacillati</taxon>
        <taxon>Actinomycetota</taxon>
        <taxon>Actinomycetes</taxon>
        <taxon>Jatrophihabitantales</taxon>
        <taxon>Jatrophihabitantaceae</taxon>
        <taxon>Jatrophihabitans</taxon>
    </lineage>
</organism>
<reference evidence="1" key="1">
    <citation type="submission" date="2022-05" db="EMBL/GenBank/DDBJ databases">
        <title>Jatrophihabitans sp. SB3-54 whole genome sequence.</title>
        <authorList>
            <person name="Suh M.K."/>
            <person name="Eom M.K."/>
            <person name="Kim J.S."/>
            <person name="Kim H.S."/>
            <person name="Do H.E."/>
            <person name="Shin Y.K."/>
            <person name="Lee J.-S."/>
        </authorList>
    </citation>
    <scope>NUCLEOTIDE SEQUENCE</scope>
    <source>
        <strain evidence="1">SB3-54</strain>
    </source>
</reference>
<sequence length="80" mass="8805">MGDLRQQVTAAYTMGNLGLWSQLRNQSDIDDYAEDEDYAPATGPAAERRSPWACLRSRLVRSSLAAGVVLAYVNHWPGGH</sequence>
<proteinExistence type="predicted"/>
<keyword evidence="2" id="KW-1185">Reference proteome</keyword>
<evidence type="ECO:0000313" key="2">
    <source>
        <dbReference type="Proteomes" id="UP001164693"/>
    </source>
</evidence>
<accession>A0ABY7K3N0</accession>